<sequence length="209" mass="23548">MISTVLLNQDRVKAELQALRGKSTRNFVDDFAEFQKNHPGYVFHCRCHSNSIHGVTFWYSSKDLLIISSTYSALLACWVPGLMTYANGGSAEHYRLHFLVLFNSMADECEKHGREVNDELFGNVVDFSEAERVGFTQAFIMFWTNREDSRSQAELEDAAGALLKGCQQHYRSQVTRVKKINGVIDPAKADNFQSRALALLLVLDSTSSV</sequence>
<dbReference type="GeneID" id="64657257"/>
<evidence type="ECO:0000313" key="1">
    <source>
        <dbReference type="EMBL" id="KAG1894497.1"/>
    </source>
</evidence>
<reference evidence="1" key="1">
    <citation type="journal article" date="2020" name="New Phytol.">
        <title>Comparative genomics reveals dynamic genome evolution in host specialist ectomycorrhizal fungi.</title>
        <authorList>
            <person name="Lofgren L.A."/>
            <person name="Nguyen N.H."/>
            <person name="Vilgalys R."/>
            <person name="Ruytinx J."/>
            <person name="Liao H.L."/>
            <person name="Branco S."/>
            <person name="Kuo A."/>
            <person name="LaButti K."/>
            <person name="Lipzen A."/>
            <person name="Andreopoulos W."/>
            <person name="Pangilinan J."/>
            <person name="Riley R."/>
            <person name="Hundley H."/>
            <person name="Na H."/>
            <person name="Barry K."/>
            <person name="Grigoriev I.V."/>
            <person name="Stajich J.E."/>
            <person name="Kennedy P.G."/>
        </authorList>
    </citation>
    <scope>NUCLEOTIDE SEQUENCE</scope>
    <source>
        <strain evidence="1">FC203</strain>
    </source>
</reference>
<organism evidence="1 2">
    <name type="scientific">Suillus fuscotomentosus</name>
    <dbReference type="NCBI Taxonomy" id="1912939"/>
    <lineage>
        <taxon>Eukaryota</taxon>
        <taxon>Fungi</taxon>
        <taxon>Dikarya</taxon>
        <taxon>Basidiomycota</taxon>
        <taxon>Agaricomycotina</taxon>
        <taxon>Agaricomycetes</taxon>
        <taxon>Agaricomycetidae</taxon>
        <taxon>Boletales</taxon>
        <taxon>Suillineae</taxon>
        <taxon>Suillaceae</taxon>
        <taxon>Suillus</taxon>
    </lineage>
</organism>
<dbReference type="EMBL" id="JABBWK010000079">
    <property type="protein sequence ID" value="KAG1894497.1"/>
    <property type="molecule type" value="Genomic_DNA"/>
</dbReference>
<protein>
    <submittedName>
        <fullName evidence="1">Uncharacterized protein</fullName>
    </submittedName>
</protein>
<name>A0AAD4DVR2_9AGAM</name>
<dbReference type="AlphaFoldDB" id="A0AAD4DVR2"/>
<dbReference type="Proteomes" id="UP001195769">
    <property type="component" value="Unassembled WGS sequence"/>
</dbReference>
<dbReference type="RefSeq" id="XP_041220073.1">
    <property type="nucleotide sequence ID" value="XM_041362959.1"/>
</dbReference>
<proteinExistence type="predicted"/>
<keyword evidence="2" id="KW-1185">Reference proteome</keyword>
<gene>
    <name evidence="1" type="ORF">F5891DRAFT_1062517</name>
</gene>
<evidence type="ECO:0000313" key="2">
    <source>
        <dbReference type="Proteomes" id="UP001195769"/>
    </source>
</evidence>
<comment type="caution">
    <text evidence="1">The sequence shown here is derived from an EMBL/GenBank/DDBJ whole genome shotgun (WGS) entry which is preliminary data.</text>
</comment>
<accession>A0AAD4DVR2</accession>